<evidence type="ECO:0000256" key="1">
    <source>
        <dbReference type="ARBA" id="ARBA00006096"/>
    </source>
</evidence>
<dbReference type="Gene3D" id="3.50.80.20">
    <property type="entry name" value="D-Ala-D-Ala carboxypeptidase C, peptidase S13"/>
    <property type="match status" value="1"/>
</dbReference>
<evidence type="ECO:0000313" key="4">
    <source>
        <dbReference type="Proteomes" id="UP000262583"/>
    </source>
</evidence>
<proteinExistence type="inferred from homology"/>
<dbReference type="GO" id="GO:0006508">
    <property type="term" value="P:proteolysis"/>
    <property type="evidence" value="ECO:0007669"/>
    <property type="project" value="InterPro"/>
</dbReference>
<keyword evidence="3" id="KW-0645">Protease</keyword>
<keyword evidence="2" id="KW-0378">Hydrolase</keyword>
<organism evidence="3 4">
    <name type="scientific">Sumerlaea chitinivorans</name>
    <dbReference type="NCBI Taxonomy" id="2250252"/>
    <lineage>
        <taxon>Bacteria</taxon>
        <taxon>Candidatus Sumerlaeota</taxon>
        <taxon>Candidatus Sumerlaeia</taxon>
        <taxon>Candidatus Sumerlaeales</taxon>
        <taxon>Candidatus Sumerlaeaceae</taxon>
        <taxon>Candidatus Sumerlaea</taxon>
    </lineage>
</organism>
<dbReference type="GO" id="GO:0000270">
    <property type="term" value="P:peptidoglycan metabolic process"/>
    <property type="evidence" value="ECO:0007669"/>
    <property type="project" value="TreeGrafter"/>
</dbReference>
<dbReference type="PANTHER" id="PTHR30023">
    <property type="entry name" value="D-ALANYL-D-ALANINE CARBOXYPEPTIDASE"/>
    <property type="match status" value="1"/>
</dbReference>
<protein>
    <submittedName>
        <fullName evidence="3">D-alanyl-D-alanine carboxypeptidase</fullName>
    </submittedName>
</protein>
<sequence length="504" mass="56500">MSQRRFCKWEVSRSLSELIVIVLLLILSLSGARALASDLTSDIETLIAQSGIDPKATVAVYVVDAQTSEVLVNRHGEKPMIPASNNKLLTTAAGLSLLGPEHRFVTKLYTDGPLTTPTLPGNLYVVGGGDPTISGRFEPNKRDVTAPLRRWADTLTSLGITRIRGRILADDTLFDDQYFHPTWYPGERGEWYEAEISALAFNDNCVDLLWSAEKRMPGDLADVTLNPPTRYVRLHNHVRVVAKGRSAERWYLRKAGSNDIVATGTLTVGTTKEDSASVNDGALYFATVFHEVLTSAGITVEGKPKHVRPTPAEQRRYKRVLIAERESPPLREIVKVINLVSQNFYADCLLKYLGRTKLGEGSFDAGCRVVMDFCRKQQLYHEGHRMVDGSGLADRNRVTPRQLVEVIRFMDQGPYRTYWRESLPIGGERGSLKSRFQETTETRTRARFIMGKTGLIDEVRSLSGIVRTDSGRERYYSIIVNGFRRDGQRVIQLIDRIAVALTRD</sequence>
<dbReference type="KEGG" id="schv:BRCON_2751"/>
<dbReference type="NCBIfam" id="TIGR00666">
    <property type="entry name" value="PBP4"/>
    <property type="match status" value="1"/>
</dbReference>
<dbReference type="InterPro" id="IPR012338">
    <property type="entry name" value="Beta-lactam/transpept-like"/>
</dbReference>
<dbReference type="EMBL" id="CP030759">
    <property type="protein sequence ID" value="AXA37493.1"/>
    <property type="molecule type" value="Genomic_DNA"/>
</dbReference>
<comment type="similarity">
    <text evidence="1">Belongs to the peptidase S13 family.</text>
</comment>
<evidence type="ECO:0000256" key="2">
    <source>
        <dbReference type="ARBA" id="ARBA00022801"/>
    </source>
</evidence>
<dbReference type="PRINTS" id="PR00922">
    <property type="entry name" value="DADACBPTASE3"/>
</dbReference>
<gene>
    <name evidence="3" type="ORF">BRCON_2751</name>
</gene>
<evidence type="ECO:0000313" key="3">
    <source>
        <dbReference type="EMBL" id="AXA37493.1"/>
    </source>
</evidence>
<dbReference type="Gene3D" id="3.40.710.10">
    <property type="entry name" value="DD-peptidase/beta-lactamase superfamily"/>
    <property type="match status" value="2"/>
</dbReference>
<dbReference type="GO" id="GO:0004185">
    <property type="term" value="F:serine-type carboxypeptidase activity"/>
    <property type="evidence" value="ECO:0007669"/>
    <property type="project" value="InterPro"/>
</dbReference>
<name>A0A2Z4YAP7_SUMC1</name>
<accession>A0A2Z4YAP7</accession>
<dbReference type="Proteomes" id="UP000262583">
    <property type="component" value="Chromosome"/>
</dbReference>
<dbReference type="SUPFAM" id="SSF56601">
    <property type="entry name" value="beta-lactamase/transpeptidase-like"/>
    <property type="match status" value="1"/>
</dbReference>
<dbReference type="AlphaFoldDB" id="A0A2Z4YAP7"/>
<keyword evidence="3" id="KW-0121">Carboxypeptidase</keyword>
<dbReference type="PANTHER" id="PTHR30023:SF0">
    <property type="entry name" value="PENICILLIN-SENSITIVE CARBOXYPEPTIDASE A"/>
    <property type="match status" value="1"/>
</dbReference>
<reference evidence="3 4" key="1">
    <citation type="submission" date="2018-05" db="EMBL/GenBank/DDBJ databases">
        <title>A metagenomic window into the 2 km-deep terrestrial subsurface aquifer revealed taxonomically and functionally diverse microbial community comprising novel uncultured bacterial lineages.</title>
        <authorList>
            <person name="Kadnikov V.V."/>
            <person name="Mardanov A.V."/>
            <person name="Beletsky A.V."/>
            <person name="Banks D."/>
            <person name="Pimenov N.V."/>
            <person name="Frank Y.A."/>
            <person name="Karnachuk O.V."/>
            <person name="Ravin N.V."/>
        </authorList>
    </citation>
    <scope>NUCLEOTIDE SEQUENCE [LARGE SCALE GENOMIC DNA]</scope>
    <source>
        <strain evidence="3">BY</strain>
    </source>
</reference>
<dbReference type="Pfam" id="PF02113">
    <property type="entry name" value="Peptidase_S13"/>
    <property type="match status" value="1"/>
</dbReference>
<dbReference type="InterPro" id="IPR000667">
    <property type="entry name" value="Peptidase_S13"/>
</dbReference>